<dbReference type="FunFam" id="3.30.160.60:FF:000125">
    <property type="entry name" value="Putative zinc finger protein 143"/>
    <property type="match status" value="1"/>
</dbReference>
<evidence type="ECO:0000256" key="4">
    <source>
        <dbReference type="ARBA" id="ARBA00022737"/>
    </source>
</evidence>
<dbReference type="PANTHER" id="PTHR23235">
    <property type="entry name" value="KRUEPPEL-LIKE TRANSCRIPTION FACTOR"/>
    <property type="match status" value="1"/>
</dbReference>
<dbReference type="InterPro" id="IPR013087">
    <property type="entry name" value="Znf_C2H2_type"/>
</dbReference>
<protein>
    <recommendedName>
        <fullName evidence="12">C2H2-type domain-containing protein</fullName>
    </recommendedName>
</protein>
<evidence type="ECO:0000256" key="11">
    <source>
        <dbReference type="SAM" id="MobiDB-lite"/>
    </source>
</evidence>
<evidence type="ECO:0000256" key="9">
    <source>
        <dbReference type="ARBA" id="ARBA00023163"/>
    </source>
</evidence>
<dbReference type="FunFam" id="3.30.160.60:FF:000690">
    <property type="entry name" value="Zinc finger protein 354C"/>
    <property type="match status" value="1"/>
</dbReference>
<feature type="domain" description="C2H2-type" evidence="12">
    <location>
        <begin position="406"/>
        <end position="433"/>
    </location>
</feature>
<reference evidence="13 14" key="1">
    <citation type="journal article" date="2018" name="Biotechnol. Adv.">
        <title>Improved genomic resources and new bioinformatic workflow for the carcinogenic parasite Clonorchis sinensis: Biotechnological implications.</title>
        <authorList>
            <person name="Wang D."/>
            <person name="Korhonen P.K."/>
            <person name="Gasser R.B."/>
            <person name="Young N.D."/>
        </authorList>
    </citation>
    <scope>NUCLEOTIDE SEQUENCE [LARGE SCALE GENOMIC DNA]</scope>
    <source>
        <strain evidence="13">Cs-k2</strain>
    </source>
</reference>
<dbReference type="STRING" id="79923.A0A419QIB9"/>
<dbReference type="PROSITE" id="PS50157">
    <property type="entry name" value="ZINC_FINGER_C2H2_2"/>
    <property type="match status" value="3"/>
</dbReference>
<feature type="region of interest" description="Disordered" evidence="11">
    <location>
        <begin position="348"/>
        <end position="368"/>
    </location>
</feature>
<dbReference type="OrthoDB" id="3437960at2759"/>
<organism evidence="13 14">
    <name type="scientific">Clonorchis sinensis</name>
    <name type="common">Chinese liver fluke</name>
    <dbReference type="NCBI Taxonomy" id="79923"/>
    <lineage>
        <taxon>Eukaryota</taxon>
        <taxon>Metazoa</taxon>
        <taxon>Spiralia</taxon>
        <taxon>Lophotrochozoa</taxon>
        <taxon>Platyhelminthes</taxon>
        <taxon>Trematoda</taxon>
        <taxon>Digenea</taxon>
        <taxon>Opisthorchiida</taxon>
        <taxon>Opisthorchiata</taxon>
        <taxon>Opisthorchiidae</taxon>
        <taxon>Clonorchis</taxon>
    </lineage>
</organism>
<dbReference type="GO" id="GO:0005634">
    <property type="term" value="C:nucleus"/>
    <property type="evidence" value="ECO:0007669"/>
    <property type="project" value="UniProtKB-SubCell"/>
</dbReference>
<evidence type="ECO:0000256" key="8">
    <source>
        <dbReference type="ARBA" id="ARBA00023125"/>
    </source>
</evidence>
<keyword evidence="5" id="KW-0863">Zinc-finger</keyword>
<gene>
    <name evidence="13" type="ORF">CSKR_105345</name>
</gene>
<feature type="region of interest" description="Disordered" evidence="11">
    <location>
        <begin position="1"/>
        <end position="20"/>
    </location>
</feature>
<dbReference type="GO" id="GO:0008270">
    <property type="term" value="F:zinc ion binding"/>
    <property type="evidence" value="ECO:0007669"/>
    <property type="project" value="UniProtKB-KW"/>
</dbReference>
<feature type="region of interest" description="Disordered" evidence="11">
    <location>
        <begin position="34"/>
        <end position="53"/>
    </location>
</feature>
<keyword evidence="6" id="KW-0862">Zinc</keyword>
<evidence type="ECO:0000256" key="5">
    <source>
        <dbReference type="ARBA" id="ARBA00022771"/>
    </source>
</evidence>
<dbReference type="FunFam" id="3.30.160.60:FF:000787">
    <property type="entry name" value="Zinc finger protein 784"/>
    <property type="match status" value="1"/>
</dbReference>
<dbReference type="GO" id="GO:0000981">
    <property type="term" value="F:DNA-binding transcription factor activity, RNA polymerase II-specific"/>
    <property type="evidence" value="ECO:0007669"/>
    <property type="project" value="TreeGrafter"/>
</dbReference>
<dbReference type="AlphaFoldDB" id="A0A419QIB9"/>
<evidence type="ECO:0000313" key="13">
    <source>
        <dbReference type="EMBL" id="KAG5451392.1"/>
    </source>
</evidence>
<evidence type="ECO:0000256" key="3">
    <source>
        <dbReference type="ARBA" id="ARBA00022723"/>
    </source>
</evidence>
<reference evidence="13 14" key="2">
    <citation type="journal article" date="2021" name="Genomics">
        <title>High-quality reference genome for Clonorchis sinensis.</title>
        <authorList>
            <person name="Young N.D."/>
            <person name="Stroehlein A.J."/>
            <person name="Kinkar L."/>
            <person name="Wang T."/>
            <person name="Sohn W.M."/>
            <person name="Chang B.C.H."/>
            <person name="Kaur P."/>
            <person name="Weisz D."/>
            <person name="Dudchenko O."/>
            <person name="Aiden E.L."/>
            <person name="Korhonen P.K."/>
            <person name="Gasser R.B."/>
        </authorList>
    </citation>
    <scope>NUCLEOTIDE SEQUENCE [LARGE SCALE GENOMIC DNA]</scope>
    <source>
        <strain evidence="13">Cs-k2</strain>
    </source>
</reference>
<evidence type="ECO:0000256" key="2">
    <source>
        <dbReference type="ARBA" id="ARBA00006991"/>
    </source>
</evidence>
<dbReference type="EMBL" id="NIRI02000042">
    <property type="protein sequence ID" value="KAG5451392.1"/>
    <property type="molecule type" value="Genomic_DNA"/>
</dbReference>
<feature type="compositionally biased region" description="Polar residues" evidence="11">
    <location>
        <begin position="589"/>
        <end position="600"/>
    </location>
</feature>
<dbReference type="SMART" id="SM00355">
    <property type="entry name" value="ZnF_C2H2"/>
    <property type="match status" value="3"/>
</dbReference>
<keyword evidence="3" id="KW-0479">Metal-binding</keyword>
<keyword evidence="9" id="KW-0804">Transcription</keyword>
<keyword evidence="14" id="KW-1185">Reference proteome</keyword>
<evidence type="ECO:0000259" key="12">
    <source>
        <dbReference type="PROSITE" id="PS50157"/>
    </source>
</evidence>
<keyword evidence="8" id="KW-0238">DNA-binding</keyword>
<evidence type="ECO:0000256" key="1">
    <source>
        <dbReference type="ARBA" id="ARBA00004123"/>
    </source>
</evidence>
<dbReference type="SUPFAM" id="SSF57667">
    <property type="entry name" value="beta-beta-alpha zinc fingers"/>
    <property type="match status" value="2"/>
</dbReference>
<proteinExistence type="inferred from homology"/>
<comment type="subcellular location">
    <subcellularLocation>
        <location evidence="1">Nucleus</location>
    </subcellularLocation>
</comment>
<evidence type="ECO:0000313" key="14">
    <source>
        <dbReference type="Proteomes" id="UP000286415"/>
    </source>
</evidence>
<dbReference type="Gene3D" id="3.30.160.60">
    <property type="entry name" value="Classic Zinc Finger"/>
    <property type="match status" value="3"/>
</dbReference>
<dbReference type="Pfam" id="PF00096">
    <property type="entry name" value="zf-C2H2"/>
    <property type="match status" value="3"/>
</dbReference>
<dbReference type="PANTHER" id="PTHR23235:SF155">
    <property type="entry name" value="EARLY GROWTH RESPONSE 4-RELATED"/>
    <property type="match status" value="1"/>
</dbReference>
<name>A0A419QIB9_CLOSI</name>
<evidence type="ECO:0000256" key="10">
    <source>
        <dbReference type="ARBA" id="ARBA00023242"/>
    </source>
</evidence>
<keyword evidence="10" id="KW-0539">Nucleus</keyword>
<keyword evidence="7" id="KW-0805">Transcription regulation</keyword>
<dbReference type="InParanoid" id="A0A419QIB9"/>
<keyword evidence="4" id="KW-0677">Repeat</keyword>
<feature type="domain" description="C2H2-type" evidence="12">
    <location>
        <begin position="376"/>
        <end position="405"/>
    </location>
</feature>
<feature type="region of interest" description="Disordered" evidence="11">
    <location>
        <begin position="587"/>
        <end position="623"/>
    </location>
</feature>
<dbReference type="InterPro" id="IPR036236">
    <property type="entry name" value="Znf_C2H2_sf"/>
</dbReference>
<evidence type="ECO:0000256" key="7">
    <source>
        <dbReference type="ARBA" id="ARBA00023015"/>
    </source>
</evidence>
<sequence length="623" mass="68105">MSHQTPRSFEPDSPGAELPSALDFSVLPTYDISHPQVRQRPVPPDEVEENRDTLEELLSESLIPSCQYSQYPSSSQSDLVYTQPLSDPQPAGFRSTTSPIYHVPGHCQPTPVFQPQPAVFTSLYTSQTAYPSTVSFFGMDEMETYTTDVGADSDPRSLSKRLCTEAPCDTPSPPNVCERSPPARIMELITPVESASQDTLLTFGHATCPSGAHTSVQISGLESRAGTITEMSSDVLPEVPQAVLHSSLSSTSLPLESPSTVSEVVQLSSRYSLQETTRHTGYYSRRNVPLLEDISLCTAPLLSLSQEPNEAKTIEESQFCGQMCDSVPPSFPATSSRSVQPLLRRSFEVSSTATTSPPPTSTSSDLLENAPQRKRFLCTFSGCEKRFTRPDELKRHYRIHTGDRPFACNYCSRAFGRSDHLRTHKRSHTGERPYVCEQCGRRFARSDERTRHRKIRGCGVRATSEHVTPDPTVPQIGRSLVTMPEISRPPRRSSVPLIHTSQFGGTAASSGIRPFSNPEFLSYLTTTSSLSHIVQASPSTSSFRWVQSAVIYPSAGGLGTVPPSPLSAPAAGYASTGEMAFFPECFQGSEPTLQRQQTGDSGVKPSKEMPPSSGSMHLKPEQM</sequence>
<feature type="domain" description="C2H2-type" evidence="12">
    <location>
        <begin position="434"/>
        <end position="471"/>
    </location>
</feature>
<dbReference type="PROSITE" id="PS00028">
    <property type="entry name" value="ZINC_FINGER_C2H2_1"/>
    <property type="match status" value="2"/>
</dbReference>
<accession>A0A419QIB9</accession>
<dbReference type="Proteomes" id="UP000286415">
    <property type="component" value="Unassembled WGS sequence"/>
</dbReference>
<comment type="similarity">
    <text evidence="2">Belongs to the krueppel C2H2-type zinc-finger protein family.</text>
</comment>
<comment type="caution">
    <text evidence="13">The sequence shown here is derived from an EMBL/GenBank/DDBJ whole genome shotgun (WGS) entry which is preliminary data.</text>
</comment>
<evidence type="ECO:0000256" key="6">
    <source>
        <dbReference type="ARBA" id="ARBA00022833"/>
    </source>
</evidence>
<dbReference type="GO" id="GO:0000978">
    <property type="term" value="F:RNA polymerase II cis-regulatory region sequence-specific DNA binding"/>
    <property type="evidence" value="ECO:0007669"/>
    <property type="project" value="TreeGrafter"/>
</dbReference>